<dbReference type="Proteomes" id="UP000235145">
    <property type="component" value="Unassembled WGS sequence"/>
</dbReference>
<keyword evidence="2" id="KW-1185">Reference proteome</keyword>
<gene>
    <name evidence="1" type="ORF">LSAT_V11C900456490</name>
</gene>
<accession>A0A9R1UEC6</accession>
<name>A0A9R1UEC6_LACSA</name>
<protein>
    <submittedName>
        <fullName evidence="1">Uncharacterized protein</fullName>
    </submittedName>
</protein>
<sequence length="296" mass="34266">MQMFRKAHVNITLLDVIKQVPRYAKFLKDLCISKNKLKGNETVKFDEDISAVLQTLECKDPDVFIVPCKLWNLHVPRAMLDLGVSINVLPYSVYKSIDIRDDDSPNSSSILLGRPFLKIAKTKIDVYNGTLSMEFDGEVININIFEDKRKFDKNSVKEVAGKFKLDDELLGIVEFMNDRKNIGFNEMGILRKVKFQELEEFQNKTFENSYIYKNKTKAFHEKYLSCKSFETSQKLRSRWVGSFIVTNVFDHGAAEIKSNKTGKVLKVSGHKLKVFYEGLQEKDMEVDSLERQDYIE</sequence>
<dbReference type="AlphaFoldDB" id="A0A9R1UEC6"/>
<reference evidence="1 2" key="1">
    <citation type="journal article" date="2017" name="Nat. Commun.">
        <title>Genome assembly with in vitro proximity ligation data and whole-genome triplication in lettuce.</title>
        <authorList>
            <person name="Reyes-Chin-Wo S."/>
            <person name="Wang Z."/>
            <person name="Yang X."/>
            <person name="Kozik A."/>
            <person name="Arikit S."/>
            <person name="Song C."/>
            <person name="Xia L."/>
            <person name="Froenicke L."/>
            <person name="Lavelle D.O."/>
            <person name="Truco M.J."/>
            <person name="Xia R."/>
            <person name="Zhu S."/>
            <person name="Xu C."/>
            <person name="Xu H."/>
            <person name="Xu X."/>
            <person name="Cox K."/>
            <person name="Korf I."/>
            <person name="Meyers B.C."/>
            <person name="Michelmore R.W."/>
        </authorList>
    </citation>
    <scope>NUCLEOTIDE SEQUENCE [LARGE SCALE GENOMIC DNA]</scope>
    <source>
        <strain evidence="2">cv. Salinas</strain>
        <tissue evidence="1">Seedlings</tissue>
    </source>
</reference>
<evidence type="ECO:0000313" key="1">
    <source>
        <dbReference type="EMBL" id="KAJ0185692.1"/>
    </source>
</evidence>
<dbReference type="PANTHER" id="PTHR33067:SF37">
    <property type="entry name" value="RETROTRANSPOSON GAG DOMAIN, ASPARTIC PEPTIDASE DOMAIN SUPERFAMILY"/>
    <property type="match status" value="1"/>
</dbReference>
<dbReference type="PANTHER" id="PTHR33067">
    <property type="entry name" value="RNA-DIRECTED DNA POLYMERASE-RELATED"/>
    <property type="match status" value="1"/>
</dbReference>
<proteinExistence type="predicted"/>
<comment type="caution">
    <text evidence="1">The sequence shown here is derived from an EMBL/GenBank/DDBJ whole genome shotgun (WGS) entry which is preliminary data.</text>
</comment>
<dbReference type="EMBL" id="NBSK02000009">
    <property type="protein sequence ID" value="KAJ0185692.1"/>
    <property type="molecule type" value="Genomic_DNA"/>
</dbReference>
<evidence type="ECO:0000313" key="2">
    <source>
        <dbReference type="Proteomes" id="UP000235145"/>
    </source>
</evidence>
<organism evidence="1 2">
    <name type="scientific">Lactuca sativa</name>
    <name type="common">Garden lettuce</name>
    <dbReference type="NCBI Taxonomy" id="4236"/>
    <lineage>
        <taxon>Eukaryota</taxon>
        <taxon>Viridiplantae</taxon>
        <taxon>Streptophyta</taxon>
        <taxon>Embryophyta</taxon>
        <taxon>Tracheophyta</taxon>
        <taxon>Spermatophyta</taxon>
        <taxon>Magnoliopsida</taxon>
        <taxon>eudicotyledons</taxon>
        <taxon>Gunneridae</taxon>
        <taxon>Pentapetalae</taxon>
        <taxon>asterids</taxon>
        <taxon>campanulids</taxon>
        <taxon>Asterales</taxon>
        <taxon>Asteraceae</taxon>
        <taxon>Cichorioideae</taxon>
        <taxon>Cichorieae</taxon>
        <taxon>Lactucinae</taxon>
        <taxon>Lactuca</taxon>
    </lineage>
</organism>